<dbReference type="Pfam" id="PF01850">
    <property type="entry name" value="PIN"/>
    <property type="match status" value="1"/>
</dbReference>
<dbReference type="Gene3D" id="3.40.50.1010">
    <property type="entry name" value="5'-nuclease"/>
    <property type="match status" value="1"/>
</dbReference>
<dbReference type="OrthoDB" id="196926at2"/>
<dbReference type="SUPFAM" id="SSF88723">
    <property type="entry name" value="PIN domain-like"/>
    <property type="match status" value="1"/>
</dbReference>
<protein>
    <submittedName>
        <fullName evidence="2">Pilus assembly protein</fullName>
    </submittedName>
</protein>
<organism evidence="2 3">
    <name type="scientific">Rhodohalobacter barkolensis</name>
    <dbReference type="NCBI Taxonomy" id="2053187"/>
    <lineage>
        <taxon>Bacteria</taxon>
        <taxon>Pseudomonadati</taxon>
        <taxon>Balneolota</taxon>
        <taxon>Balneolia</taxon>
        <taxon>Balneolales</taxon>
        <taxon>Balneolaceae</taxon>
        <taxon>Rhodohalobacter</taxon>
    </lineage>
</organism>
<name>A0A2N0VKC1_9BACT</name>
<dbReference type="EMBL" id="PISP01000001">
    <property type="protein sequence ID" value="PKD44628.1"/>
    <property type="molecule type" value="Genomic_DNA"/>
</dbReference>
<gene>
    <name evidence="2" type="ORF">CWD77_03975</name>
</gene>
<comment type="caution">
    <text evidence="2">The sequence shown here is derived from an EMBL/GenBank/DDBJ whole genome shotgun (WGS) entry which is preliminary data.</text>
</comment>
<feature type="domain" description="PIN" evidence="1">
    <location>
        <begin position="5"/>
        <end position="122"/>
    </location>
</feature>
<keyword evidence="3" id="KW-1185">Reference proteome</keyword>
<dbReference type="InterPro" id="IPR002716">
    <property type="entry name" value="PIN_dom"/>
</dbReference>
<evidence type="ECO:0000313" key="3">
    <source>
        <dbReference type="Proteomes" id="UP000233398"/>
    </source>
</evidence>
<evidence type="ECO:0000259" key="1">
    <source>
        <dbReference type="Pfam" id="PF01850"/>
    </source>
</evidence>
<dbReference type="InterPro" id="IPR029060">
    <property type="entry name" value="PIN-like_dom_sf"/>
</dbReference>
<proteinExistence type="predicted"/>
<dbReference type="RefSeq" id="WP_101071919.1">
    <property type="nucleotide sequence ID" value="NZ_PISP01000001.1"/>
</dbReference>
<sequence>MKNSLIDAGPIIALFDNTDQHHEKVLSFLKEYHGRLTTTWPVLTEACYMLDFNRNTQLDFIDWIIAGGLDVYNLQHWQIGAVRDWFVKYSDLPADLADCTLLEAAESQNIDSIITLDQDFSVYKLNNGKYLNNLIQ</sequence>
<dbReference type="Proteomes" id="UP000233398">
    <property type="component" value="Unassembled WGS sequence"/>
</dbReference>
<evidence type="ECO:0000313" key="2">
    <source>
        <dbReference type="EMBL" id="PKD44628.1"/>
    </source>
</evidence>
<dbReference type="AlphaFoldDB" id="A0A2N0VKC1"/>
<accession>A0A2N0VKC1</accession>
<reference evidence="2 3" key="1">
    <citation type="submission" date="2017-11" db="EMBL/GenBank/DDBJ databases">
        <title>Rhodohalobacter 15182 sp. nov., isolated from a salt lake.</title>
        <authorList>
            <person name="Han S."/>
        </authorList>
    </citation>
    <scope>NUCLEOTIDE SEQUENCE [LARGE SCALE GENOMIC DNA]</scope>
    <source>
        <strain evidence="2 3">15182</strain>
    </source>
</reference>